<dbReference type="InterPro" id="IPR001343">
    <property type="entry name" value="Hemolysn_Ca-bd"/>
</dbReference>
<dbReference type="Proteomes" id="UP000619512">
    <property type="component" value="Unassembled WGS sequence"/>
</dbReference>
<evidence type="ECO:0000259" key="2">
    <source>
        <dbReference type="SMART" id="SM00235"/>
    </source>
</evidence>
<sequence length="465" mass="50174">MATVTDITSIPLTGLINIDALLDEGPNWNYLTGNPDNTIYYSFSTFNASITDNDDVSGNIRAFTANQKHYTREALDYLTEVTGIEFVESFSPSSAQISFVNATIVDPDVAAECRWESSYRYNPYDYTITSYSAKAIIYLDDVFGTPNTDLTPGGYGYQTLLHEMGHMLGLKHPFSGDIVLSDDVDDTSYTLMSYTSDGYMHTEYSPYDLAALHYLYGVDGLRGEMGVNSAGGVWLEGDDGDNVLTGGVRTDVLIGGWGDDVLTGLAGDDLLSGGGGDDVIDGGAGFDTVIYAGDRSDYDIVRNGRTATVTDTTDWDGIDRLVDVERVIFTDKVVALDIDGVAGSAYRLYQAAFDRTPDAGGLGYWINVLDSGTSLRDVAAGFMQGAEFAALYGSSNPDNVAFVTRLYQNILHRAPEQGGFAYWTDSLNKGADKAEVMAAFSESAENKALLIGVIGDGFDYDAYTG</sequence>
<proteinExistence type="inferred from homology"/>
<dbReference type="InterPro" id="IPR025282">
    <property type="entry name" value="DUF4214"/>
</dbReference>
<evidence type="ECO:0000256" key="1">
    <source>
        <dbReference type="ARBA" id="ARBA00009490"/>
    </source>
</evidence>
<dbReference type="InterPro" id="IPR011049">
    <property type="entry name" value="Serralysin-like_metalloprot_C"/>
</dbReference>
<dbReference type="SMART" id="SM00235">
    <property type="entry name" value="ZnMc"/>
    <property type="match status" value="1"/>
</dbReference>
<evidence type="ECO:0000313" key="6">
    <source>
        <dbReference type="Proteomes" id="UP000619512"/>
    </source>
</evidence>
<dbReference type="CDD" id="cd04277">
    <property type="entry name" value="ZnMc_serralysin_like"/>
    <property type="match status" value="1"/>
</dbReference>
<protein>
    <submittedName>
        <fullName evidence="4">DUF4214 domain-containing protein</fullName>
    </submittedName>
</protein>
<dbReference type="Gene3D" id="2.150.10.10">
    <property type="entry name" value="Serralysin-like metalloprotease, C-terminal"/>
    <property type="match status" value="1"/>
</dbReference>
<name>A0A4P7BGZ0_9BURK</name>
<dbReference type="InterPro" id="IPR006026">
    <property type="entry name" value="Peptidase_Metallo"/>
</dbReference>
<reference evidence="4 5" key="2">
    <citation type="submission" date="2019-03" db="EMBL/GenBank/DDBJ databases">
        <title>Draft Genome Sequences of Six Type Strains of the Genus Massilia.</title>
        <authorList>
            <person name="Miess H."/>
            <person name="Frediansyhah A."/>
            <person name="Gross H."/>
        </authorList>
    </citation>
    <scope>NUCLEOTIDE SEQUENCE [LARGE SCALE GENOMIC DNA]</scope>
    <source>
        <strain evidence="4 5">DSM 17505</strain>
    </source>
</reference>
<evidence type="ECO:0000313" key="3">
    <source>
        <dbReference type="EMBL" id="GGZ09162.1"/>
    </source>
</evidence>
<dbReference type="InterPro" id="IPR024079">
    <property type="entry name" value="MetalloPept_cat_dom_sf"/>
</dbReference>
<dbReference type="InterPro" id="IPR018511">
    <property type="entry name" value="Hemolysin-typ_Ca-bd_CS"/>
</dbReference>
<accession>A0A4P7BGZ0</accession>
<dbReference type="Gene3D" id="1.10.3130.20">
    <property type="entry name" value="Phycobilisome linker domain"/>
    <property type="match status" value="1"/>
</dbReference>
<gene>
    <name evidence="4" type="ORF">E1742_14995</name>
    <name evidence="3" type="ORF">GCM10007388_48400</name>
</gene>
<feature type="domain" description="Peptidase metallopeptidase" evidence="2">
    <location>
        <begin position="24"/>
        <end position="218"/>
    </location>
</feature>
<dbReference type="SUPFAM" id="SSF51120">
    <property type="entry name" value="beta-Roll"/>
    <property type="match status" value="1"/>
</dbReference>
<dbReference type="GO" id="GO:0006508">
    <property type="term" value="P:proteolysis"/>
    <property type="evidence" value="ECO:0007669"/>
    <property type="project" value="InterPro"/>
</dbReference>
<organism evidence="3 6">
    <name type="scientific">Pseudoduganella plicata</name>
    <dbReference type="NCBI Taxonomy" id="321984"/>
    <lineage>
        <taxon>Bacteria</taxon>
        <taxon>Pseudomonadati</taxon>
        <taxon>Pseudomonadota</taxon>
        <taxon>Betaproteobacteria</taxon>
        <taxon>Burkholderiales</taxon>
        <taxon>Oxalobacteraceae</taxon>
        <taxon>Telluria group</taxon>
        <taxon>Pseudoduganella</taxon>
    </lineage>
</organism>
<dbReference type="Gene3D" id="3.40.390.10">
    <property type="entry name" value="Collagenase (Catalytic Domain)"/>
    <property type="match status" value="1"/>
</dbReference>
<dbReference type="GO" id="GO:0008237">
    <property type="term" value="F:metallopeptidase activity"/>
    <property type="evidence" value="ECO:0007669"/>
    <property type="project" value="InterPro"/>
</dbReference>
<dbReference type="Pfam" id="PF00353">
    <property type="entry name" value="HemolysinCabind"/>
    <property type="match status" value="1"/>
</dbReference>
<dbReference type="Pfam" id="PF13946">
    <property type="entry name" value="DUF4214"/>
    <property type="match status" value="1"/>
</dbReference>
<dbReference type="PRINTS" id="PR00313">
    <property type="entry name" value="CABNDNGRPT"/>
</dbReference>
<comment type="similarity">
    <text evidence="1">Belongs to the peptidase M10B family.</text>
</comment>
<dbReference type="OrthoDB" id="480426at2"/>
<evidence type="ECO:0000313" key="4">
    <source>
        <dbReference type="EMBL" id="QBQ37327.1"/>
    </source>
</evidence>
<reference evidence="3" key="1">
    <citation type="journal article" date="2014" name="Int. J. Syst. Evol. Microbiol.">
        <title>Complete genome sequence of Corynebacterium casei LMG S-19264T (=DSM 44701T), isolated from a smear-ripened cheese.</title>
        <authorList>
            <consortium name="US DOE Joint Genome Institute (JGI-PGF)"/>
            <person name="Walter F."/>
            <person name="Albersmeier A."/>
            <person name="Kalinowski J."/>
            <person name="Ruckert C."/>
        </authorList>
    </citation>
    <scope>NUCLEOTIDE SEQUENCE</scope>
    <source>
        <strain evidence="3">KCTC 12344</strain>
    </source>
</reference>
<dbReference type="SUPFAM" id="SSF55486">
    <property type="entry name" value="Metalloproteases ('zincins'), catalytic domain"/>
    <property type="match status" value="1"/>
</dbReference>
<dbReference type="EMBL" id="BMWW01000012">
    <property type="protein sequence ID" value="GGZ09162.1"/>
    <property type="molecule type" value="Genomic_DNA"/>
</dbReference>
<dbReference type="GO" id="GO:0005509">
    <property type="term" value="F:calcium ion binding"/>
    <property type="evidence" value="ECO:0007669"/>
    <property type="project" value="InterPro"/>
</dbReference>
<keyword evidence="5" id="KW-1185">Reference proteome</keyword>
<dbReference type="GO" id="GO:0008270">
    <property type="term" value="F:zinc ion binding"/>
    <property type="evidence" value="ECO:0007669"/>
    <property type="project" value="InterPro"/>
</dbReference>
<dbReference type="EMBL" id="CP038026">
    <property type="protein sequence ID" value="QBQ37327.1"/>
    <property type="molecule type" value="Genomic_DNA"/>
</dbReference>
<dbReference type="RefSeq" id="WP_134385710.1">
    <property type="nucleotide sequence ID" value="NZ_BMWW01000012.1"/>
</dbReference>
<dbReference type="Proteomes" id="UP000294359">
    <property type="component" value="Chromosome"/>
</dbReference>
<evidence type="ECO:0000313" key="5">
    <source>
        <dbReference type="Proteomes" id="UP000294359"/>
    </source>
</evidence>
<dbReference type="AlphaFoldDB" id="A0A4P7BGZ0"/>
<dbReference type="PROSITE" id="PS00330">
    <property type="entry name" value="HEMOLYSIN_CALCIUM"/>
    <property type="match status" value="2"/>
</dbReference>
<dbReference type="InterPro" id="IPR038255">
    <property type="entry name" value="PBS_linker_sf"/>
</dbReference>
<reference evidence="3" key="3">
    <citation type="submission" date="2022-12" db="EMBL/GenBank/DDBJ databases">
        <authorList>
            <person name="Sun Q."/>
            <person name="Kim S."/>
        </authorList>
    </citation>
    <scope>NUCLEOTIDE SEQUENCE</scope>
    <source>
        <strain evidence="3">KCTC 12344</strain>
    </source>
</reference>
<dbReference type="InterPro" id="IPR034033">
    <property type="entry name" value="Serralysin-like"/>
</dbReference>